<protein>
    <recommendedName>
        <fullName evidence="7">Choline transporter-like protein</fullName>
    </recommendedName>
</protein>
<keyword evidence="3 7" id="KW-0812">Transmembrane</keyword>
<dbReference type="AlphaFoldDB" id="A0ABD2QNN8"/>
<keyword evidence="9" id="KW-1185">Reference proteome</keyword>
<feature type="transmembrane region" description="Helical" evidence="7">
    <location>
        <begin position="518"/>
        <end position="540"/>
    </location>
</feature>
<keyword evidence="4 7" id="KW-1133">Transmembrane helix</keyword>
<evidence type="ECO:0000313" key="9">
    <source>
        <dbReference type="Proteomes" id="UP001626550"/>
    </source>
</evidence>
<evidence type="ECO:0000256" key="4">
    <source>
        <dbReference type="ARBA" id="ARBA00022989"/>
    </source>
</evidence>
<comment type="caution">
    <text evidence="8">The sequence shown here is derived from an EMBL/GenBank/DDBJ whole genome shotgun (WGS) entry which is preliminary data.</text>
</comment>
<proteinExistence type="inferred from homology"/>
<evidence type="ECO:0000256" key="6">
    <source>
        <dbReference type="ARBA" id="ARBA00023180"/>
    </source>
</evidence>
<evidence type="ECO:0000256" key="2">
    <source>
        <dbReference type="ARBA" id="ARBA00007168"/>
    </source>
</evidence>
<evidence type="ECO:0000256" key="3">
    <source>
        <dbReference type="ARBA" id="ARBA00022692"/>
    </source>
</evidence>
<dbReference type="GO" id="GO:0022857">
    <property type="term" value="F:transmembrane transporter activity"/>
    <property type="evidence" value="ECO:0007669"/>
    <property type="project" value="UniProtKB-UniRule"/>
</dbReference>
<comment type="function">
    <text evidence="7">Choline transporter.</text>
</comment>
<feature type="transmembrane region" description="Helical" evidence="7">
    <location>
        <begin position="614"/>
        <end position="637"/>
    </location>
</feature>
<feature type="transmembrane region" description="Helical" evidence="7">
    <location>
        <begin position="245"/>
        <end position="267"/>
    </location>
</feature>
<evidence type="ECO:0000313" key="8">
    <source>
        <dbReference type="EMBL" id="KAL3320351.1"/>
    </source>
</evidence>
<feature type="transmembrane region" description="Helical" evidence="7">
    <location>
        <begin position="279"/>
        <end position="300"/>
    </location>
</feature>
<name>A0ABD2QNN8_9PLAT</name>
<organism evidence="8 9">
    <name type="scientific">Cichlidogyrus casuarinus</name>
    <dbReference type="NCBI Taxonomy" id="1844966"/>
    <lineage>
        <taxon>Eukaryota</taxon>
        <taxon>Metazoa</taxon>
        <taxon>Spiralia</taxon>
        <taxon>Lophotrochozoa</taxon>
        <taxon>Platyhelminthes</taxon>
        <taxon>Monogenea</taxon>
        <taxon>Monopisthocotylea</taxon>
        <taxon>Dactylogyridea</taxon>
        <taxon>Ancyrocephalidae</taxon>
        <taxon>Cichlidogyrus</taxon>
    </lineage>
</organism>
<evidence type="ECO:0000256" key="5">
    <source>
        <dbReference type="ARBA" id="ARBA00023136"/>
    </source>
</evidence>
<sequence length="733" mass="82073">MSEMDEKHPENKPREFEPEFHGIVKNRSCTDVICLIIFIAVMLGEVAVAIVAFSKGDPRILIKPTDSEGNICGEGNFTDRPNLFFFDLVQCARAGPAVAIIGCGTPQVCVKQCPTKSWTYFTLLAKEKLKGIDLEQRKKNLICREGFDPFKSGTKEELDVLVKKQSCAAYYLQSKPLFHRCLPSFLVDATSLIKTKFTDPSGNDILDENNKVVQAFNLEKGNVAMTKFLRFANQAQLALAEVEIVYPHIIIILIIAMIASLLWCVMLNWYTCMMVVFTLFMWVLVFAAAACFCIYGYLYIAETSEAGKIVVSRNIGAYTVLREFWLGLAISAMIINIIVFIIVMCLRNRIGLAIAIINEASKAIKCIMSALFFPLIPFALVLGSVALWMSVMLYLASTGTKNFSNVVIPTNNSVQTIDQIESSSQTVPENIEVSPCTMDMANVSNNFHCYFTYYGGNEWSYYLQAYNLVATLWLMNFFIAFGEIVLAGAFASWYWAWSKPKDVPALPILASVSRVLRYHLGTIAFGSSIITLIQIIRAILAYTHRRVKGVGSCPAKFCSCLCQCCFWCLEKIMRFINRNAYIVTAMLGKSFCPATANAFFLIRRNCLRLAVLDNLTCLVLFLGKVTITAGITALSFYFFSGQIPWIRDVFQARVTYIYVPILICAVGTFIIASIFFSAVDFAVDTLFICAMEDLERNDGTEEKPYYMSRRLMEVLGTKNKLTNNNQAGCCTCC</sequence>
<comment type="subcellular location">
    <subcellularLocation>
        <location evidence="7">Cell membrane</location>
        <topology evidence="7">Multi-pass membrane protein</topology>
    </subcellularLocation>
    <subcellularLocation>
        <location evidence="1">Membrane</location>
        <topology evidence="1">Multi-pass membrane protein</topology>
    </subcellularLocation>
</comment>
<dbReference type="Proteomes" id="UP001626550">
    <property type="component" value="Unassembled WGS sequence"/>
</dbReference>
<dbReference type="InterPro" id="IPR007603">
    <property type="entry name" value="Choline_transptr-like"/>
</dbReference>
<dbReference type="EMBL" id="JBJKFK010000058">
    <property type="protein sequence ID" value="KAL3320351.1"/>
    <property type="molecule type" value="Genomic_DNA"/>
</dbReference>
<dbReference type="Pfam" id="PF04515">
    <property type="entry name" value="Choline_transpo"/>
    <property type="match status" value="1"/>
</dbReference>
<accession>A0ABD2QNN8</accession>
<feature type="transmembrane region" description="Helical" evidence="7">
    <location>
        <begin position="473"/>
        <end position="497"/>
    </location>
</feature>
<comment type="similarity">
    <text evidence="2 7">Belongs to the CTL (choline transporter-like) family.</text>
</comment>
<feature type="transmembrane region" description="Helical" evidence="7">
    <location>
        <begin position="657"/>
        <end position="683"/>
    </location>
</feature>
<evidence type="ECO:0000256" key="7">
    <source>
        <dbReference type="RuleBase" id="RU368066"/>
    </source>
</evidence>
<gene>
    <name evidence="8" type="ORF">Ciccas_000963</name>
</gene>
<feature type="transmembrane region" description="Helical" evidence="7">
    <location>
        <begin position="324"/>
        <end position="346"/>
    </location>
</feature>
<keyword evidence="5 7" id="KW-0472">Membrane</keyword>
<feature type="transmembrane region" description="Helical" evidence="7">
    <location>
        <begin position="367"/>
        <end position="396"/>
    </location>
</feature>
<dbReference type="PANTHER" id="PTHR12385:SF14">
    <property type="entry name" value="CHOLINE TRANSPORTER-LIKE 2"/>
    <property type="match status" value="1"/>
</dbReference>
<dbReference type="PANTHER" id="PTHR12385">
    <property type="entry name" value="CHOLINE TRANSPORTER-LIKE (SLC FAMILY 44)"/>
    <property type="match status" value="1"/>
</dbReference>
<evidence type="ECO:0000256" key="1">
    <source>
        <dbReference type="ARBA" id="ARBA00004141"/>
    </source>
</evidence>
<feature type="transmembrane region" description="Helical" evidence="7">
    <location>
        <begin position="32"/>
        <end position="53"/>
    </location>
</feature>
<dbReference type="GO" id="GO:0005886">
    <property type="term" value="C:plasma membrane"/>
    <property type="evidence" value="ECO:0007669"/>
    <property type="project" value="UniProtKB-SubCell"/>
</dbReference>
<feature type="transmembrane region" description="Helical" evidence="7">
    <location>
        <begin position="580"/>
        <end position="602"/>
    </location>
</feature>
<keyword evidence="6" id="KW-0325">Glycoprotein</keyword>
<reference evidence="8 9" key="1">
    <citation type="submission" date="2024-11" db="EMBL/GenBank/DDBJ databases">
        <title>Adaptive evolution of stress response genes in parasites aligns with host niche diversity.</title>
        <authorList>
            <person name="Hahn C."/>
            <person name="Resl P."/>
        </authorList>
    </citation>
    <scope>NUCLEOTIDE SEQUENCE [LARGE SCALE GENOMIC DNA]</scope>
    <source>
        <strain evidence="8">EGGRZ-B1_66</strain>
        <tissue evidence="8">Body</tissue>
    </source>
</reference>